<keyword evidence="2" id="KW-0812">Transmembrane</keyword>
<keyword evidence="2" id="KW-1133">Transmembrane helix</keyword>
<dbReference type="Proteomes" id="UP001150238">
    <property type="component" value="Unassembled WGS sequence"/>
</dbReference>
<dbReference type="EMBL" id="JANVFS010000022">
    <property type="protein sequence ID" value="KAJ4475291.1"/>
    <property type="molecule type" value="Genomic_DNA"/>
</dbReference>
<comment type="caution">
    <text evidence="3">The sequence shown here is derived from an EMBL/GenBank/DDBJ whole genome shotgun (WGS) entry which is preliminary data.</text>
</comment>
<feature type="compositionally biased region" description="Low complexity" evidence="1">
    <location>
        <begin position="226"/>
        <end position="254"/>
    </location>
</feature>
<organism evidence="3 4">
    <name type="scientific">Lentinula lateritia</name>
    <dbReference type="NCBI Taxonomy" id="40482"/>
    <lineage>
        <taxon>Eukaryota</taxon>
        <taxon>Fungi</taxon>
        <taxon>Dikarya</taxon>
        <taxon>Basidiomycota</taxon>
        <taxon>Agaricomycotina</taxon>
        <taxon>Agaricomycetes</taxon>
        <taxon>Agaricomycetidae</taxon>
        <taxon>Agaricales</taxon>
        <taxon>Marasmiineae</taxon>
        <taxon>Omphalotaceae</taxon>
        <taxon>Lentinula</taxon>
    </lineage>
</organism>
<accession>A0A9W9DKX2</accession>
<evidence type="ECO:0000256" key="2">
    <source>
        <dbReference type="SAM" id="Phobius"/>
    </source>
</evidence>
<reference evidence="3" key="1">
    <citation type="submission" date="2022-08" db="EMBL/GenBank/DDBJ databases">
        <authorList>
            <consortium name="DOE Joint Genome Institute"/>
            <person name="Min B."/>
            <person name="Riley R."/>
            <person name="Sierra-Patev S."/>
            <person name="Naranjo-Ortiz M."/>
            <person name="Looney B."/>
            <person name="Konkel Z."/>
            <person name="Slot J.C."/>
            <person name="Sakamoto Y."/>
            <person name="Steenwyk J.L."/>
            <person name="Rokas A."/>
            <person name="Carro J."/>
            <person name="Camarero S."/>
            <person name="Ferreira P."/>
            <person name="Molpeceres G."/>
            <person name="Ruiz-Duenas F.J."/>
            <person name="Serrano A."/>
            <person name="Henrissat B."/>
            <person name="Drula E."/>
            <person name="Hughes K.W."/>
            <person name="Mata J.L."/>
            <person name="Ishikawa N.K."/>
            <person name="Vargas-Isla R."/>
            <person name="Ushijima S."/>
            <person name="Smith C.A."/>
            <person name="Ahrendt S."/>
            <person name="Andreopoulos W."/>
            <person name="He G."/>
            <person name="Labutti K."/>
            <person name="Lipzen A."/>
            <person name="Ng V."/>
            <person name="Sandor L."/>
            <person name="Barry K."/>
            <person name="Martinez A.T."/>
            <person name="Xiao Y."/>
            <person name="Gibbons J.G."/>
            <person name="Terashima K."/>
            <person name="Hibbett D.S."/>
            <person name="Grigoriev I.V."/>
        </authorList>
    </citation>
    <scope>NUCLEOTIDE SEQUENCE</scope>
    <source>
        <strain evidence="3">Sp2 HRB7682 ss15</strain>
    </source>
</reference>
<evidence type="ECO:0000256" key="1">
    <source>
        <dbReference type="SAM" id="MobiDB-lite"/>
    </source>
</evidence>
<evidence type="ECO:0000313" key="3">
    <source>
        <dbReference type="EMBL" id="KAJ4475291.1"/>
    </source>
</evidence>
<evidence type="ECO:0000313" key="4">
    <source>
        <dbReference type="Proteomes" id="UP001150238"/>
    </source>
</evidence>
<protein>
    <submittedName>
        <fullName evidence="3">Uncharacterized protein</fullName>
    </submittedName>
</protein>
<name>A0A9W9DKX2_9AGAR</name>
<feature type="region of interest" description="Disordered" evidence="1">
    <location>
        <begin position="340"/>
        <end position="383"/>
    </location>
</feature>
<feature type="transmembrane region" description="Helical" evidence="2">
    <location>
        <begin position="257"/>
        <end position="280"/>
    </location>
</feature>
<feature type="compositionally biased region" description="Polar residues" evidence="1">
    <location>
        <begin position="365"/>
        <end position="376"/>
    </location>
</feature>
<dbReference type="AlphaFoldDB" id="A0A9W9DKX2"/>
<gene>
    <name evidence="3" type="ORF">C8J55DRAFT_517783</name>
</gene>
<feature type="region of interest" description="Disordered" evidence="1">
    <location>
        <begin position="209"/>
        <end position="254"/>
    </location>
</feature>
<sequence>MFDPVSFVPALNALESLWCGEHFTQKCSFALGPIRRRPGEDNSALRFSCLTISPRFCQIMVQMITSSLLTAIFALFLYVGHVHALDVASCNASAGFDWSYNSLSQDPCTVATYLGAVCNNGQYTIPAINSTEFYSGPTSVTQNECRCSSVFYSLLMACAQCQEASITTWTSYAQNCSTIYVGIFPDNIPSGTAVPHWATLSSAEFDATTAEAAGDSPELTGATQVTSSSTPSSSASSVSSPSSSSTTSSSSKSNTGAIAGGVVGGVVGLALIAAALFWYLRKRSQAGSTVQPLASDNERDFRLSPDMTGTTHAPTVVSHPPLQQKLYDPSDPSTFPTNIMSPTPTHGPNYPQSSSDFGGSAYHHSPNSSLNVTHQNYPGFAEV</sequence>
<proteinExistence type="predicted"/>
<keyword evidence="2" id="KW-0472">Membrane</keyword>
<feature type="compositionally biased region" description="Polar residues" evidence="1">
    <location>
        <begin position="340"/>
        <end position="357"/>
    </location>
</feature>
<dbReference type="Gene3D" id="1.20.5.510">
    <property type="entry name" value="Single helix bin"/>
    <property type="match status" value="1"/>
</dbReference>
<reference evidence="3" key="2">
    <citation type="journal article" date="2023" name="Proc. Natl. Acad. Sci. U.S.A.">
        <title>A global phylogenomic analysis of the shiitake genus Lentinula.</title>
        <authorList>
            <person name="Sierra-Patev S."/>
            <person name="Min B."/>
            <person name="Naranjo-Ortiz M."/>
            <person name="Looney B."/>
            <person name="Konkel Z."/>
            <person name="Slot J.C."/>
            <person name="Sakamoto Y."/>
            <person name="Steenwyk J.L."/>
            <person name="Rokas A."/>
            <person name="Carro J."/>
            <person name="Camarero S."/>
            <person name="Ferreira P."/>
            <person name="Molpeceres G."/>
            <person name="Ruiz-Duenas F.J."/>
            <person name="Serrano A."/>
            <person name="Henrissat B."/>
            <person name="Drula E."/>
            <person name="Hughes K.W."/>
            <person name="Mata J.L."/>
            <person name="Ishikawa N.K."/>
            <person name="Vargas-Isla R."/>
            <person name="Ushijima S."/>
            <person name="Smith C.A."/>
            <person name="Donoghue J."/>
            <person name="Ahrendt S."/>
            <person name="Andreopoulos W."/>
            <person name="He G."/>
            <person name="LaButti K."/>
            <person name="Lipzen A."/>
            <person name="Ng V."/>
            <person name="Riley R."/>
            <person name="Sandor L."/>
            <person name="Barry K."/>
            <person name="Martinez A.T."/>
            <person name="Xiao Y."/>
            <person name="Gibbons J.G."/>
            <person name="Terashima K."/>
            <person name="Grigoriev I.V."/>
            <person name="Hibbett D."/>
        </authorList>
    </citation>
    <scope>NUCLEOTIDE SEQUENCE</scope>
    <source>
        <strain evidence="3">Sp2 HRB7682 ss15</strain>
    </source>
</reference>